<comment type="caution">
    <text evidence="3">The sequence shown here is derived from an EMBL/GenBank/DDBJ whole genome shotgun (WGS) entry which is preliminary data.</text>
</comment>
<dbReference type="EMBL" id="JAECVW010000004">
    <property type="protein sequence ID" value="MBH8595352.1"/>
    <property type="molecule type" value="Genomic_DNA"/>
</dbReference>
<keyword evidence="4" id="KW-1185">Reference proteome</keyword>
<dbReference type="AlphaFoldDB" id="A0A8I1A490"/>
<dbReference type="RefSeq" id="WP_181732047.1">
    <property type="nucleotide sequence ID" value="NZ_JACEIR010000005.1"/>
</dbReference>
<gene>
    <name evidence="3" type="primary">ypeB</name>
    <name evidence="3" type="ORF">I8U20_08410</name>
</gene>
<dbReference type="Pfam" id="PF14620">
    <property type="entry name" value="YPEB_PepSY1-2"/>
    <property type="match status" value="1"/>
</dbReference>
<dbReference type="GO" id="GO:0009847">
    <property type="term" value="P:spore germination"/>
    <property type="evidence" value="ECO:0007669"/>
    <property type="project" value="InterPro"/>
</dbReference>
<name>A0A8I1A490_THEIN</name>
<sequence>MYKRVAAILFPITLVALVGTAAWGYQEYQDKNAVLIKAENSYQRAFHDLNENLDRLHGELGKSLAMKSPKQLATSMTNVWRLAYAAQSDIGQLPLTLVPFDQAEKYLAKVGRFAYHVGIRDFNKEPLSEKEWNTLQELYNQSQNITHELQNVQHKVLDNNLRWMDVELAIATEDKKMDSTIIDGFKLVNQKVKEFPEVDWGPAVNNMEIRERERANQISGKKISPQEARRIVAKAFGKKTTKGMQVAKNKNGDFETYSVRYKGAGDTEVYTEMTTKGGHLVWMVFDRPVKKKQISSEQALRKAEQFLERIGYPDMEPVSYDETANILSYTFVRRLNGVMIYPQTLAVKVALDNGEIMGLQADEYVFNQFKVADTKPELTVEEARKKLSPHLKVQKNGLAVIYNQNGQPVLCHEFLGTIKDNQYRVFLNAKTGEEEYVERIEKADADQI</sequence>
<dbReference type="Pfam" id="PF20769">
    <property type="entry name" value="YPEB_N"/>
    <property type="match status" value="1"/>
</dbReference>
<evidence type="ECO:0000313" key="3">
    <source>
        <dbReference type="EMBL" id="MBH8595352.1"/>
    </source>
</evidence>
<evidence type="ECO:0000259" key="1">
    <source>
        <dbReference type="Pfam" id="PF14620"/>
    </source>
</evidence>
<evidence type="ECO:0000313" key="4">
    <source>
        <dbReference type="Proteomes" id="UP000633619"/>
    </source>
</evidence>
<organism evidence="3 4">
    <name type="scientific">Thermoactinomyces intermedius</name>
    <dbReference type="NCBI Taxonomy" id="2024"/>
    <lineage>
        <taxon>Bacteria</taxon>
        <taxon>Bacillati</taxon>
        <taxon>Bacillota</taxon>
        <taxon>Bacilli</taxon>
        <taxon>Bacillales</taxon>
        <taxon>Thermoactinomycetaceae</taxon>
        <taxon>Thermoactinomyces</taxon>
    </lineage>
</organism>
<dbReference type="Proteomes" id="UP000633619">
    <property type="component" value="Unassembled WGS sequence"/>
</dbReference>
<feature type="domain" description="Sporulation protein YpeB N-terminal" evidence="2">
    <location>
        <begin position="31"/>
        <end position="165"/>
    </location>
</feature>
<dbReference type="InterPro" id="IPR048402">
    <property type="entry name" value="YpeB_N"/>
</dbReference>
<proteinExistence type="predicted"/>
<feature type="domain" description="Sporulation protein YpeB PepSY1 and PepSY2" evidence="1">
    <location>
        <begin position="183"/>
        <end position="368"/>
    </location>
</feature>
<protein>
    <submittedName>
        <fullName evidence="3">Germination protein YpeB</fullName>
    </submittedName>
</protein>
<dbReference type="InterPro" id="IPR014239">
    <property type="entry name" value="YpeB_PepSY1-2"/>
</dbReference>
<dbReference type="NCBIfam" id="TIGR02889">
    <property type="entry name" value="spore_YpeB"/>
    <property type="match status" value="1"/>
</dbReference>
<accession>A0A8I1A490</accession>
<reference evidence="3 4" key="1">
    <citation type="submission" date="2020-12" db="EMBL/GenBank/DDBJ databases">
        <title>WGS of Thermoactinomyces spp.</title>
        <authorList>
            <person name="Cheng K."/>
        </authorList>
    </citation>
    <scope>NUCLEOTIDE SEQUENCE [LARGE SCALE GENOMIC DNA]</scope>
    <source>
        <strain evidence="4">CICC 10671\DSM 43846</strain>
    </source>
</reference>
<evidence type="ECO:0000259" key="2">
    <source>
        <dbReference type="Pfam" id="PF20769"/>
    </source>
</evidence>